<reference evidence="1 2" key="1">
    <citation type="submission" date="2019-10" db="EMBL/GenBank/DDBJ databases">
        <title>Dictyobacter vulcani sp. nov., within the class Ktedonobacteria, isolated from soil of volcanic Mt. Zao.</title>
        <authorList>
            <person name="Zheng Y."/>
            <person name="Wang C.M."/>
            <person name="Sakai Y."/>
            <person name="Abe K."/>
            <person name="Yokota A."/>
            <person name="Yabe S."/>
        </authorList>
    </citation>
    <scope>NUCLEOTIDE SEQUENCE [LARGE SCALE GENOMIC DNA]</scope>
    <source>
        <strain evidence="1 2">W12</strain>
    </source>
</reference>
<protein>
    <submittedName>
        <fullName evidence="1">Uncharacterized protein</fullName>
    </submittedName>
</protein>
<evidence type="ECO:0000313" key="2">
    <source>
        <dbReference type="Proteomes" id="UP000326912"/>
    </source>
</evidence>
<name>A0A5J4KWD9_9CHLR</name>
<accession>A0A5J4KWD9</accession>
<dbReference type="EMBL" id="BKZW01000003">
    <property type="protein sequence ID" value="GER90791.1"/>
    <property type="molecule type" value="Genomic_DNA"/>
</dbReference>
<dbReference type="AlphaFoldDB" id="A0A5J4KWD9"/>
<dbReference type="Proteomes" id="UP000326912">
    <property type="component" value="Unassembled WGS sequence"/>
</dbReference>
<sequence>MGMKKVSGPGQNTQTNNPEYFLYDPTHARIMYIFPTQRPVFVVRVSASVCPSIISFGHTGPPIELFYS</sequence>
<keyword evidence="2" id="KW-1185">Reference proteome</keyword>
<organism evidence="1 2">
    <name type="scientific">Dictyobacter vulcani</name>
    <dbReference type="NCBI Taxonomy" id="2607529"/>
    <lineage>
        <taxon>Bacteria</taxon>
        <taxon>Bacillati</taxon>
        <taxon>Chloroflexota</taxon>
        <taxon>Ktedonobacteria</taxon>
        <taxon>Ktedonobacterales</taxon>
        <taxon>Dictyobacteraceae</taxon>
        <taxon>Dictyobacter</taxon>
    </lineage>
</organism>
<comment type="caution">
    <text evidence="1">The sequence shown here is derived from an EMBL/GenBank/DDBJ whole genome shotgun (WGS) entry which is preliminary data.</text>
</comment>
<gene>
    <name evidence="1" type="ORF">KDW_49530</name>
</gene>
<evidence type="ECO:0000313" key="1">
    <source>
        <dbReference type="EMBL" id="GER90791.1"/>
    </source>
</evidence>
<proteinExistence type="predicted"/>